<dbReference type="PRINTS" id="PR00164">
    <property type="entry name" value="ABC2TRNSPORT"/>
</dbReference>
<evidence type="ECO:0000256" key="3">
    <source>
        <dbReference type="ARBA" id="ARBA00022448"/>
    </source>
</evidence>
<evidence type="ECO:0000256" key="6">
    <source>
        <dbReference type="ARBA" id="ARBA00022989"/>
    </source>
</evidence>
<organism evidence="10 11">
    <name type="scientific">Candidatus Scalindua brodae</name>
    <dbReference type="NCBI Taxonomy" id="237368"/>
    <lineage>
        <taxon>Bacteria</taxon>
        <taxon>Pseudomonadati</taxon>
        <taxon>Planctomycetota</taxon>
        <taxon>Candidatus Brocadiia</taxon>
        <taxon>Candidatus Brocadiales</taxon>
        <taxon>Candidatus Scalinduaceae</taxon>
        <taxon>Candidatus Scalindua</taxon>
    </lineage>
</organism>
<dbReference type="PANTHER" id="PTHR30294:SF29">
    <property type="entry name" value="MULTIDRUG ABC TRANSPORTER PERMEASE YBHS-RELATED"/>
    <property type="match status" value="1"/>
</dbReference>
<feature type="transmembrane region" description="Helical" evidence="8">
    <location>
        <begin position="259"/>
        <end position="285"/>
    </location>
</feature>
<feature type="transmembrane region" description="Helical" evidence="8">
    <location>
        <begin position="348"/>
        <end position="367"/>
    </location>
</feature>
<evidence type="ECO:0000256" key="8">
    <source>
        <dbReference type="RuleBase" id="RU361157"/>
    </source>
</evidence>
<dbReference type="EMBL" id="JRYO01000177">
    <property type="protein sequence ID" value="KHE91768.1"/>
    <property type="molecule type" value="Genomic_DNA"/>
</dbReference>
<name>A0A0B0EKX3_9BACT</name>
<accession>A0A0B0EKX3</accession>
<feature type="transmembrane region" description="Helical" evidence="8">
    <location>
        <begin position="21"/>
        <end position="41"/>
    </location>
</feature>
<dbReference type="InterPro" id="IPR013525">
    <property type="entry name" value="ABC2_TM"/>
</dbReference>
<evidence type="ECO:0000313" key="10">
    <source>
        <dbReference type="EMBL" id="KHE91768.1"/>
    </source>
</evidence>
<dbReference type="InterPro" id="IPR051449">
    <property type="entry name" value="ABC-2_transporter_component"/>
</dbReference>
<dbReference type="GO" id="GO:0043190">
    <property type="term" value="C:ATP-binding cassette (ABC) transporter complex"/>
    <property type="evidence" value="ECO:0007669"/>
    <property type="project" value="InterPro"/>
</dbReference>
<evidence type="ECO:0000256" key="1">
    <source>
        <dbReference type="ARBA" id="ARBA00004651"/>
    </source>
</evidence>
<evidence type="ECO:0000313" key="11">
    <source>
        <dbReference type="Proteomes" id="UP000030652"/>
    </source>
</evidence>
<feature type="transmembrane region" description="Helical" evidence="8">
    <location>
        <begin position="226"/>
        <end position="253"/>
    </location>
</feature>
<dbReference type="InterPro" id="IPR000412">
    <property type="entry name" value="ABC_2_transport"/>
</dbReference>
<evidence type="ECO:0000256" key="7">
    <source>
        <dbReference type="ARBA" id="ARBA00023136"/>
    </source>
</evidence>
<dbReference type="Gene3D" id="3.40.1710.10">
    <property type="entry name" value="abc type-2 transporter like domain"/>
    <property type="match status" value="1"/>
</dbReference>
<keyword evidence="4 8" id="KW-1003">Cell membrane</keyword>
<evidence type="ECO:0000259" key="9">
    <source>
        <dbReference type="PROSITE" id="PS51012"/>
    </source>
</evidence>
<dbReference type="InterPro" id="IPR047817">
    <property type="entry name" value="ABC2_TM_bact-type"/>
</dbReference>
<dbReference type="eggNOG" id="COG0842">
    <property type="taxonomic scope" value="Bacteria"/>
</dbReference>
<dbReference type="PATRIC" id="fig|237368.3.peg.2668"/>
<keyword evidence="6 8" id="KW-1133">Transmembrane helix</keyword>
<dbReference type="AlphaFoldDB" id="A0A0B0EKX3"/>
<comment type="caution">
    <text evidence="10">The sequence shown here is derived from an EMBL/GenBank/DDBJ whole genome shotgun (WGS) entry which is preliminary data.</text>
</comment>
<gene>
    <name evidence="10" type="ORF">SCABRO_02469</name>
</gene>
<keyword evidence="5 8" id="KW-0812">Transmembrane</keyword>
<evidence type="ECO:0000256" key="5">
    <source>
        <dbReference type="ARBA" id="ARBA00022692"/>
    </source>
</evidence>
<sequence>MLERIKHILIKEFIQIFRDPKMKGMIFLTPIIQVLIFGYAVTTDVKHIATAVYDLDNSVVSRELVGRFVNSGYFNIVEYIGSEGRDQYLIDRGKVRAVLRMNKGFGEDLRAGRTAQLQVIVDGTDSNTAGIVLDYSARIVGQFSQKILITRFTRLKGHAMKPGRVEMQTRAWFNENLESRNFYVPGTIAIIVMLITLMLTSMAVVREKEIGTMEQIMVTPITQTEFILGKTVPFALIGIADVVMITLLGVFWFEVPIRGSLLLLFVATILYLMTTLGVGLLISTISHTQQEAMMSTFFFYFPAVLLSGFMFPITNMPVVVQWFTYLNPLRYFLVIIRGIFLKGVGLDILWPQMIALAAMGLATLWLASKRFKKTII</sequence>
<keyword evidence="7 8" id="KW-0472">Membrane</keyword>
<dbReference type="Pfam" id="PF12698">
    <property type="entry name" value="ABC2_membrane_3"/>
    <property type="match status" value="1"/>
</dbReference>
<dbReference type="PANTHER" id="PTHR30294">
    <property type="entry name" value="MEMBRANE COMPONENT OF ABC TRANSPORTER YHHJ-RELATED"/>
    <property type="match status" value="1"/>
</dbReference>
<feature type="domain" description="ABC transmembrane type-2" evidence="9">
    <location>
        <begin position="137"/>
        <end position="374"/>
    </location>
</feature>
<evidence type="ECO:0000256" key="2">
    <source>
        <dbReference type="ARBA" id="ARBA00007783"/>
    </source>
</evidence>
<reference evidence="10 11" key="1">
    <citation type="submission" date="2014-10" db="EMBL/GenBank/DDBJ databases">
        <title>Draft genome of anammox bacterium scalindua brodae, obtained using differential coverage binning of sequence data from two enrichment reactors.</title>
        <authorList>
            <person name="Speth D.R."/>
            <person name="Russ L."/>
            <person name="Kartal B."/>
            <person name="Op den Camp H.J."/>
            <person name="Dutilh B.E."/>
            <person name="Jetten M.S."/>
        </authorList>
    </citation>
    <scope>NUCLEOTIDE SEQUENCE [LARGE SCALE GENOMIC DNA]</scope>
    <source>
        <strain evidence="10">RU1</strain>
    </source>
</reference>
<keyword evidence="3 8" id="KW-0813">Transport</keyword>
<dbReference type="GO" id="GO:0140359">
    <property type="term" value="F:ABC-type transporter activity"/>
    <property type="evidence" value="ECO:0007669"/>
    <property type="project" value="InterPro"/>
</dbReference>
<dbReference type="PROSITE" id="PS51012">
    <property type="entry name" value="ABC_TM2"/>
    <property type="match status" value="1"/>
</dbReference>
<proteinExistence type="inferred from homology"/>
<protein>
    <recommendedName>
        <fullName evidence="8">Transport permease protein</fullName>
    </recommendedName>
</protein>
<feature type="transmembrane region" description="Helical" evidence="8">
    <location>
        <begin position="297"/>
        <end position="323"/>
    </location>
</feature>
<feature type="transmembrane region" description="Helical" evidence="8">
    <location>
        <begin position="182"/>
        <end position="205"/>
    </location>
</feature>
<comment type="subcellular location">
    <subcellularLocation>
        <location evidence="1 8">Cell membrane</location>
        <topology evidence="1 8">Multi-pass membrane protein</topology>
    </subcellularLocation>
</comment>
<dbReference type="Proteomes" id="UP000030652">
    <property type="component" value="Unassembled WGS sequence"/>
</dbReference>
<evidence type="ECO:0000256" key="4">
    <source>
        <dbReference type="ARBA" id="ARBA00022475"/>
    </source>
</evidence>
<comment type="similarity">
    <text evidence="2 8">Belongs to the ABC-2 integral membrane protein family.</text>
</comment>